<keyword evidence="2" id="KW-1185">Reference proteome</keyword>
<protein>
    <submittedName>
        <fullName evidence="1">Uncharacterized protein</fullName>
    </submittedName>
</protein>
<accession>A0AAE0PJG6</accession>
<dbReference type="Proteomes" id="UP001281003">
    <property type="component" value="Unassembled WGS sequence"/>
</dbReference>
<dbReference type="AlphaFoldDB" id="A0AAE0PJG6"/>
<proteinExistence type="predicted"/>
<name>A0AAE0PJG6_SORBR</name>
<evidence type="ECO:0000313" key="1">
    <source>
        <dbReference type="EMBL" id="KAK3401105.1"/>
    </source>
</evidence>
<dbReference type="EMBL" id="JAUTDP010000003">
    <property type="protein sequence ID" value="KAK3401105.1"/>
    <property type="molecule type" value="Genomic_DNA"/>
</dbReference>
<gene>
    <name evidence="1" type="ORF">B0T20DRAFT_390953</name>
</gene>
<evidence type="ECO:0000313" key="2">
    <source>
        <dbReference type="Proteomes" id="UP001281003"/>
    </source>
</evidence>
<sequence length="123" mass="14037">MYYVLRDRYGIPCGSFFLDTDRAICPENLRGKQDLVVLAESAEHLDVHDVIKEQTYIERLKEKMGIECKPTGQDVFRTFAAMVVQWDDSGVAYRKSSRVVCVTRVAMGYALGEGAVWREVVLR</sequence>
<organism evidence="1 2">
    <name type="scientific">Sordaria brevicollis</name>
    <dbReference type="NCBI Taxonomy" id="83679"/>
    <lineage>
        <taxon>Eukaryota</taxon>
        <taxon>Fungi</taxon>
        <taxon>Dikarya</taxon>
        <taxon>Ascomycota</taxon>
        <taxon>Pezizomycotina</taxon>
        <taxon>Sordariomycetes</taxon>
        <taxon>Sordariomycetidae</taxon>
        <taxon>Sordariales</taxon>
        <taxon>Sordariaceae</taxon>
        <taxon>Sordaria</taxon>
    </lineage>
</organism>
<reference evidence="1" key="1">
    <citation type="journal article" date="2023" name="Mol. Phylogenet. Evol.">
        <title>Genome-scale phylogeny and comparative genomics of the fungal order Sordariales.</title>
        <authorList>
            <person name="Hensen N."/>
            <person name="Bonometti L."/>
            <person name="Westerberg I."/>
            <person name="Brannstrom I.O."/>
            <person name="Guillou S."/>
            <person name="Cros-Aarteil S."/>
            <person name="Calhoun S."/>
            <person name="Haridas S."/>
            <person name="Kuo A."/>
            <person name="Mondo S."/>
            <person name="Pangilinan J."/>
            <person name="Riley R."/>
            <person name="LaButti K."/>
            <person name="Andreopoulos B."/>
            <person name="Lipzen A."/>
            <person name="Chen C."/>
            <person name="Yan M."/>
            <person name="Daum C."/>
            <person name="Ng V."/>
            <person name="Clum A."/>
            <person name="Steindorff A."/>
            <person name="Ohm R.A."/>
            <person name="Martin F."/>
            <person name="Silar P."/>
            <person name="Natvig D.O."/>
            <person name="Lalanne C."/>
            <person name="Gautier V."/>
            <person name="Ament-Velasquez S.L."/>
            <person name="Kruys A."/>
            <person name="Hutchinson M.I."/>
            <person name="Powell A.J."/>
            <person name="Barry K."/>
            <person name="Miller A.N."/>
            <person name="Grigoriev I.V."/>
            <person name="Debuchy R."/>
            <person name="Gladieux P."/>
            <person name="Hiltunen Thoren M."/>
            <person name="Johannesson H."/>
        </authorList>
    </citation>
    <scope>NUCLEOTIDE SEQUENCE</scope>
    <source>
        <strain evidence="1">FGSC 1904</strain>
    </source>
</reference>
<reference evidence="1" key="2">
    <citation type="submission" date="2023-07" db="EMBL/GenBank/DDBJ databases">
        <authorList>
            <consortium name="Lawrence Berkeley National Laboratory"/>
            <person name="Haridas S."/>
            <person name="Hensen N."/>
            <person name="Bonometti L."/>
            <person name="Westerberg I."/>
            <person name="Brannstrom I.O."/>
            <person name="Guillou S."/>
            <person name="Cros-Aarteil S."/>
            <person name="Calhoun S."/>
            <person name="Kuo A."/>
            <person name="Mondo S."/>
            <person name="Pangilinan J."/>
            <person name="Riley R."/>
            <person name="LaButti K."/>
            <person name="Andreopoulos B."/>
            <person name="Lipzen A."/>
            <person name="Chen C."/>
            <person name="Yanf M."/>
            <person name="Daum C."/>
            <person name="Ng V."/>
            <person name="Clum A."/>
            <person name="Steindorff A."/>
            <person name="Ohm R."/>
            <person name="Martin F."/>
            <person name="Silar P."/>
            <person name="Natvig D."/>
            <person name="Lalanne C."/>
            <person name="Gautier V."/>
            <person name="Ament-velasquez S.L."/>
            <person name="Kruys A."/>
            <person name="Hutchinson M.I."/>
            <person name="Powell A.J."/>
            <person name="Barry K."/>
            <person name="Miller A.N."/>
            <person name="Grigoriev I.V."/>
            <person name="Debuchy R."/>
            <person name="Gladieux P."/>
            <person name="Thoren M.H."/>
            <person name="Johannesson H."/>
        </authorList>
    </citation>
    <scope>NUCLEOTIDE SEQUENCE</scope>
    <source>
        <strain evidence="1">FGSC 1904</strain>
    </source>
</reference>
<comment type="caution">
    <text evidence="1">The sequence shown here is derived from an EMBL/GenBank/DDBJ whole genome shotgun (WGS) entry which is preliminary data.</text>
</comment>